<keyword evidence="5 6" id="KW-0472">Membrane</keyword>
<dbReference type="InterPro" id="IPR000620">
    <property type="entry name" value="EamA_dom"/>
</dbReference>
<dbReference type="InterPro" id="IPR030184">
    <property type="entry name" value="WAT1-related"/>
</dbReference>
<dbReference type="Proteomes" id="UP001459277">
    <property type="component" value="Unassembled WGS sequence"/>
</dbReference>
<accession>A0AAW2D0Z6</accession>
<dbReference type="InterPro" id="IPR037185">
    <property type="entry name" value="EmrE-like"/>
</dbReference>
<feature type="transmembrane region" description="Helical" evidence="6">
    <location>
        <begin position="16"/>
        <end position="34"/>
    </location>
</feature>
<dbReference type="PANTHER" id="PTHR31218">
    <property type="entry name" value="WAT1-RELATED PROTEIN"/>
    <property type="match status" value="1"/>
</dbReference>
<feature type="transmembrane region" description="Helical" evidence="6">
    <location>
        <begin position="78"/>
        <end position="96"/>
    </location>
</feature>
<comment type="similarity">
    <text evidence="2">Belongs to the drug/metabolite transporter (DMT) superfamily. Plant drug/metabolite exporter (P-DME) (TC 2.A.7.4) family.</text>
</comment>
<feature type="transmembrane region" description="Helical" evidence="6">
    <location>
        <begin position="517"/>
        <end position="538"/>
    </location>
</feature>
<name>A0AAW2D0Z6_9ROSI</name>
<feature type="transmembrane region" description="Helical" evidence="6">
    <location>
        <begin position="108"/>
        <end position="129"/>
    </location>
</feature>
<evidence type="ECO:0000256" key="5">
    <source>
        <dbReference type="ARBA" id="ARBA00023136"/>
    </source>
</evidence>
<feature type="transmembrane region" description="Helical" evidence="6">
    <location>
        <begin position="485"/>
        <end position="505"/>
    </location>
</feature>
<feature type="transmembrane region" description="Helical" evidence="6">
    <location>
        <begin position="186"/>
        <end position="206"/>
    </location>
</feature>
<sequence>MSMEHSKTQLYNKVKPYFLVIIMQFGYAGMSIIGKYALNKGMSEHVFIAYQHAIAAVVIAPFAIVLDRKRTPKLTFCVFAKVALIALLGPVINQNLFYTGMKYTTASFARAMCNVIPAFSFAMAWILGLEKVYLRRLRGQAKVFGTVVTVVGALLMTLVKGPMFNLPWANGNAHQESTSAANKQDITKGALMILASSLSGSGFFILQAITLKSYPAELSLTVLICLMGSLESTILALAIEWGNPTAWSIHFDIKLLATIYSGLICSGFAFYIQGVVMKERGPVFVTAFSPLSVVLVMIIGSFILSETLHMGRVIGAVVIVVGLYLVLWGKSKDQLESTSDSDKFGYAGLSIIVKFALNQAMSHYVLVAYRMSIATAVIAPFAIVLESPVLDQNLFYLGMKYTDTSFTSAMCNILPAFAFFMAWVFRLEMVNIRRLHSQAKILGTIVAVGGAFLMTRIKGPSLNLLWTEGRNPHDQSASAAHKQDLIKGALIIIASCFFWSCFIILQALTLKSYPAKLSLTTLICISGMVEGTIVALAFEKGNVAVWAIHWDYKLLASVYGGILSGVNYYTMGVITERRGPVFYTAFNPLCTVTVAILGSIIFAEEMNLGRVIGAVVIVIGLYLVLWGKRKEDQPTPVSHSDTEAPNEQQMAILTESMGTLNHVGINITSSPA</sequence>
<feature type="transmembrane region" description="Helical" evidence="6">
    <location>
        <begin position="251"/>
        <end position="271"/>
    </location>
</feature>
<evidence type="ECO:0000256" key="4">
    <source>
        <dbReference type="ARBA" id="ARBA00022989"/>
    </source>
</evidence>
<feature type="domain" description="EamA" evidence="7">
    <location>
        <begin position="188"/>
        <end position="327"/>
    </location>
</feature>
<dbReference type="SUPFAM" id="SSF103481">
    <property type="entry name" value="Multidrug resistance efflux transporter EmrE"/>
    <property type="match status" value="4"/>
</dbReference>
<evidence type="ECO:0000256" key="6">
    <source>
        <dbReference type="SAM" id="Phobius"/>
    </source>
</evidence>
<protein>
    <recommendedName>
        <fullName evidence="7">EamA domain-containing protein</fullName>
    </recommendedName>
</protein>
<evidence type="ECO:0000256" key="1">
    <source>
        <dbReference type="ARBA" id="ARBA00004141"/>
    </source>
</evidence>
<feature type="domain" description="EamA" evidence="7">
    <location>
        <begin position="487"/>
        <end position="625"/>
    </location>
</feature>
<keyword evidence="3 6" id="KW-0812">Transmembrane</keyword>
<feature type="transmembrane region" description="Helical" evidence="6">
    <location>
        <begin position="405"/>
        <end position="427"/>
    </location>
</feature>
<dbReference type="Pfam" id="PF00892">
    <property type="entry name" value="EamA"/>
    <property type="match status" value="3"/>
</dbReference>
<evidence type="ECO:0000256" key="3">
    <source>
        <dbReference type="ARBA" id="ARBA00022692"/>
    </source>
</evidence>
<comment type="caution">
    <text evidence="8">The sequence shown here is derived from an EMBL/GenBank/DDBJ whole genome shotgun (WGS) entry which is preliminary data.</text>
</comment>
<comment type="subcellular location">
    <subcellularLocation>
        <location evidence="1">Membrane</location>
        <topology evidence="1">Multi-pass membrane protein</topology>
    </subcellularLocation>
</comment>
<dbReference type="GO" id="GO:0016020">
    <property type="term" value="C:membrane"/>
    <property type="evidence" value="ECO:0007669"/>
    <property type="project" value="UniProtKB-SubCell"/>
</dbReference>
<evidence type="ECO:0000313" key="9">
    <source>
        <dbReference type="Proteomes" id="UP001459277"/>
    </source>
</evidence>
<feature type="transmembrane region" description="Helical" evidence="6">
    <location>
        <begin position="439"/>
        <end position="457"/>
    </location>
</feature>
<feature type="transmembrane region" description="Helical" evidence="6">
    <location>
        <begin position="310"/>
        <end position="329"/>
    </location>
</feature>
<feature type="domain" description="EamA" evidence="7">
    <location>
        <begin position="17"/>
        <end position="157"/>
    </location>
</feature>
<keyword evidence="4 6" id="KW-1133">Transmembrane helix</keyword>
<feature type="transmembrane region" description="Helical" evidence="6">
    <location>
        <begin position="581"/>
        <end position="602"/>
    </location>
</feature>
<feature type="transmembrane region" description="Helical" evidence="6">
    <location>
        <begin position="283"/>
        <end position="304"/>
    </location>
</feature>
<dbReference type="AlphaFoldDB" id="A0AAW2D0Z6"/>
<feature type="transmembrane region" description="Helical" evidence="6">
    <location>
        <begin position="364"/>
        <end position="385"/>
    </location>
</feature>
<feature type="transmembrane region" description="Helical" evidence="6">
    <location>
        <begin position="46"/>
        <end position="66"/>
    </location>
</feature>
<gene>
    <name evidence="8" type="ORF">SO802_016816</name>
</gene>
<evidence type="ECO:0000313" key="8">
    <source>
        <dbReference type="EMBL" id="KAL0003035.1"/>
    </source>
</evidence>
<feature type="transmembrane region" description="Helical" evidence="6">
    <location>
        <begin position="141"/>
        <end position="159"/>
    </location>
</feature>
<dbReference type="GO" id="GO:0022857">
    <property type="term" value="F:transmembrane transporter activity"/>
    <property type="evidence" value="ECO:0007669"/>
    <property type="project" value="InterPro"/>
</dbReference>
<evidence type="ECO:0000259" key="7">
    <source>
        <dbReference type="Pfam" id="PF00892"/>
    </source>
</evidence>
<organism evidence="8 9">
    <name type="scientific">Lithocarpus litseifolius</name>
    <dbReference type="NCBI Taxonomy" id="425828"/>
    <lineage>
        <taxon>Eukaryota</taxon>
        <taxon>Viridiplantae</taxon>
        <taxon>Streptophyta</taxon>
        <taxon>Embryophyta</taxon>
        <taxon>Tracheophyta</taxon>
        <taxon>Spermatophyta</taxon>
        <taxon>Magnoliopsida</taxon>
        <taxon>eudicotyledons</taxon>
        <taxon>Gunneridae</taxon>
        <taxon>Pentapetalae</taxon>
        <taxon>rosids</taxon>
        <taxon>fabids</taxon>
        <taxon>Fagales</taxon>
        <taxon>Fagaceae</taxon>
        <taxon>Lithocarpus</taxon>
    </lineage>
</organism>
<feature type="transmembrane region" description="Helical" evidence="6">
    <location>
        <begin position="550"/>
        <end position="569"/>
    </location>
</feature>
<proteinExistence type="inferred from homology"/>
<keyword evidence="9" id="KW-1185">Reference proteome</keyword>
<feature type="transmembrane region" description="Helical" evidence="6">
    <location>
        <begin position="608"/>
        <end position="626"/>
    </location>
</feature>
<evidence type="ECO:0000256" key="2">
    <source>
        <dbReference type="ARBA" id="ARBA00007635"/>
    </source>
</evidence>
<reference evidence="8 9" key="1">
    <citation type="submission" date="2024-01" db="EMBL/GenBank/DDBJ databases">
        <title>A telomere-to-telomere, gap-free genome of sweet tea (Lithocarpus litseifolius).</title>
        <authorList>
            <person name="Zhou J."/>
        </authorList>
    </citation>
    <scope>NUCLEOTIDE SEQUENCE [LARGE SCALE GENOMIC DNA]</scope>
    <source>
        <strain evidence="8">Zhou-2022a</strain>
        <tissue evidence="8">Leaf</tissue>
    </source>
</reference>
<feature type="transmembrane region" description="Helical" evidence="6">
    <location>
        <begin position="218"/>
        <end position="239"/>
    </location>
</feature>
<dbReference type="EMBL" id="JAZDWU010000005">
    <property type="protein sequence ID" value="KAL0003035.1"/>
    <property type="molecule type" value="Genomic_DNA"/>
</dbReference>